<proteinExistence type="inferred from homology"/>
<feature type="compositionally biased region" description="Low complexity" evidence="3">
    <location>
        <begin position="433"/>
        <end position="447"/>
    </location>
</feature>
<sequence>MPVEESKSRVADNLGLDLSPYNIVQGKSFTRSVSISEPTSSSISSNSPGCNTISYSAITGCCLPSIRSASSGEVGGSTTSAVSYSPYSSAATAISPESPLPDPNYFTANPLTALFINPVETPTSIQYSPSMSSADNEQLSQSANQPNDGNNSGGDCQSLHNIDFVAEHYAPLLQNPNILRTINFLSHLLDSRLTSDWRLPLEYWQRNCAKLNQFNVCQPPVPSPHEHITTAATTGTTTIGSSSGSQLDVTDSAPVHNYTTKTTSATLNSLQSPEPEVFAVKRCKLSSNNNNNNNNNNSINPQLPTEIGSKINKPFSVGTSTTDTITKISSPSSSFSSSSASCSSACVNYPSQPVGSIKTPTTFITARLILSARNLADHFESRYRDKLGSLLEDVARLNNNNNGRSVNINETESVGNREHEGTAELMNEDTVNRNDNITTTNNNNNNNKQPEDSNMRSSHDIAGASDDDDNDDGNNNSRITDSNSLNNCLEMSRCQFHSVLEELFNERINWGRIIAMLAFLRALCEVVEANQRITSSLSSSSKASTLSKSNESSTSVNERVSNVIDTSSYDTQVLPSDSSFPSCSYKTPSTTTTTTTGYDDGSESPNKKIKISSIEEQYQSSIKEFLLSPSMRPCVADYVLWTAEFIHGPRELWSWISSHGNWEGLINFESQRHDANQLPPTSDAGSLIGLVTGFTDDETLRSLRTALTSVATIAVGAVGLVAAYHFLSKRL</sequence>
<evidence type="ECO:0000256" key="4">
    <source>
        <dbReference type="SAM" id="Phobius"/>
    </source>
</evidence>
<dbReference type="GO" id="GO:0051400">
    <property type="term" value="F:BH domain binding"/>
    <property type="evidence" value="ECO:0007669"/>
    <property type="project" value="TreeGrafter"/>
</dbReference>
<keyword evidence="2" id="KW-0053">Apoptosis</keyword>
<dbReference type="GO" id="GO:0042981">
    <property type="term" value="P:regulation of apoptotic process"/>
    <property type="evidence" value="ECO:0007669"/>
    <property type="project" value="InterPro"/>
</dbReference>
<evidence type="ECO:0000313" key="6">
    <source>
        <dbReference type="WBParaSite" id="TREG1_131710.1"/>
    </source>
</evidence>
<feature type="compositionally biased region" description="Low complexity" evidence="3">
    <location>
        <begin position="399"/>
        <end position="409"/>
    </location>
</feature>
<evidence type="ECO:0000256" key="2">
    <source>
        <dbReference type="ARBA" id="ARBA00022703"/>
    </source>
</evidence>
<feature type="compositionally biased region" description="Basic and acidic residues" evidence="3">
    <location>
        <begin position="449"/>
        <end position="459"/>
    </location>
</feature>
<accession>A0AA85J5D4</accession>
<dbReference type="WBParaSite" id="TREG1_131710.1">
    <property type="protein sequence ID" value="TREG1_131710.1"/>
    <property type="gene ID" value="TREG1_131710"/>
</dbReference>
<feature type="region of interest" description="Disordered" evidence="3">
    <location>
        <begin position="399"/>
        <end position="484"/>
    </location>
</feature>
<feature type="region of interest" description="Disordered" evidence="3">
    <location>
        <begin position="535"/>
        <end position="558"/>
    </location>
</feature>
<dbReference type="GO" id="GO:0097192">
    <property type="term" value="P:extrinsic apoptotic signaling pathway in absence of ligand"/>
    <property type="evidence" value="ECO:0007669"/>
    <property type="project" value="TreeGrafter"/>
</dbReference>
<dbReference type="PROSITE" id="PS50062">
    <property type="entry name" value="BCL2_FAMILY"/>
    <property type="match status" value="1"/>
</dbReference>
<dbReference type="PANTHER" id="PTHR11256">
    <property type="entry name" value="BCL-2 RELATED"/>
    <property type="match status" value="1"/>
</dbReference>
<evidence type="ECO:0000256" key="1">
    <source>
        <dbReference type="ARBA" id="ARBA00009458"/>
    </source>
</evidence>
<feature type="transmembrane region" description="Helical" evidence="4">
    <location>
        <begin position="706"/>
        <end position="727"/>
    </location>
</feature>
<keyword evidence="4" id="KW-0812">Transmembrane</keyword>
<dbReference type="InterPro" id="IPR026298">
    <property type="entry name" value="Bcl-2_fam"/>
</dbReference>
<feature type="region of interest" description="Disordered" evidence="3">
    <location>
        <begin position="575"/>
        <end position="606"/>
    </location>
</feature>
<organism evidence="5 6">
    <name type="scientific">Trichobilharzia regenti</name>
    <name type="common">Nasal bird schistosome</name>
    <dbReference type="NCBI Taxonomy" id="157069"/>
    <lineage>
        <taxon>Eukaryota</taxon>
        <taxon>Metazoa</taxon>
        <taxon>Spiralia</taxon>
        <taxon>Lophotrochozoa</taxon>
        <taxon>Platyhelminthes</taxon>
        <taxon>Trematoda</taxon>
        <taxon>Digenea</taxon>
        <taxon>Strigeidida</taxon>
        <taxon>Schistosomatoidea</taxon>
        <taxon>Schistosomatidae</taxon>
        <taxon>Trichobilharzia</taxon>
    </lineage>
</organism>
<dbReference type="GO" id="GO:0005741">
    <property type="term" value="C:mitochondrial outer membrane"/>
    <property type="evidence" value="ECO:0007669"/>
    <property type="project" value="TreeGrafter"/>
</dbReference>
<dbReference type="InterPro" id="IPR036834">
    <property type="entry name" value="Bcl-2-like_sf"/>
</dbReference>
<dbReference type="Proteomes" id="UP000050795">
    <property type="component" value="Unassembled WGS sequence"/>
</dbReference>
<feature type="compositionally biased region" description="Polar residues" evidence="3">
    <location>
        <begin position="575"/>
        <end position="589"/>
    </location>
</feature>
<dbReference type="AlphaFoldDB" id="A0AA85J5D4"/>
<evidence type="ECO:0000313" key="5">
    <source>
        <dbReference type="Proteomes" id="UP000050795"/>
    </source>
</evidence>
<name>A0AA85J5D4_TRIRE</name>
<protein>
    <submittedName>
        <fullName evidence="6">Uncharacterized protein</fullName>
    </submittedName>
</protein>
<keyword evidence="5" id="KW-1185">Reference proteome</keyword>
<reference evidence="5" key="1">
    <citation type="submission" date="2022-06" db="EMBL/GenBank/DDBJ databases">
        <authorList>
            <person name="Berger JAMES D."/>
            <person name="Berger JAMES D."/>
        </authorList>
    </citation>
    <scope>NUCLEOTIDE SEQUENCE [LARGE SCALE GENOMIC DNA]</scope>
</reference>
<feature type="region of interest" description="Disordered" evidence="3">
    <location>
        <begin position="126"/>
        <end position="155"/>
    </location>
</feature>
<keyword evidence="4" id="KW-1133">Transmembrane helix</keyword>
<dbReference type="GO" id="GO:0008630">
    <property type="term" value="P:intrinsic apoptotic signaling pathway in response to DNA damage"/>
    <property type="evidence" value="ECO:0007669"/>
    <property type="project" value="TreeGrafter"/>
</dbReference>
<dbReference type="InterPro" id="IPR002475">
    <property type="entry name" value="Bcl2-like"/>
</dbReference>
<evidence type="ECO:0000256" key="3">
    <source>
        <dbReference type="SAM" id="MobiDB-lite"/>
    </source>
</evidence>
<dbReference type="GO" id="GO:0001836">
    <property type="term" value="P:release of cytochrome c from mitochondria"/>
    <property type="evidence" value="ECO:0007669"/>
    <property type="project" value="TreeGrafter"/>
</dbReference>
<dbReference type="Gene3D" id="1.10.437.10">
    <property type="entry name" value="Blc2-like"/>
    <property type="match status" value="2"/>
</dbReference>
<dbReference type="SUPFAM" id="SSF56854">
    <property type="entry name" value="Bcl-2 inhibitors of programmed cell death"/>
    <property type="match status" value="1"/>
</dbReference>
<keyword evidence="4" id="KW-0472">Membrane</keyword>
<dbReference type="PANTHER" id="PTHR11256:SF50">
    <property type="entry name" value="APOPTOSIS REGULATOR CED-9"/>
    <property type="match status" value="1"/>
</dbReference>
<reference evidence="6" key="2">
    <citation type="submission" date="2023-11" db="UniProtKB">
        <authorList>
            <consortium name="WormBaseParasite"/>
        </authorList>
    </citation>
    <scope>IDENTIFICATION</scope>
</reference>
<comment type="similarity">
    <text evidence="1">Belongs to the Bcl-2 family.</text>
</comment>